<sequence length="210" mass="25260">MHRKKTEEMEADHQEFNRLIHENQEILYDFIKYRILDKSLAQDVLQETLYIAYKKWDQLKEHPNQAGFLIETSRHKIQEFNRKTRKLQREIPIEGHEHIEAKDQYGKVELDIVLENDLDKEEKKRFSRYFVRGYKIPEMAKLENTSENNMSVRINRLRGEVAKIIYDGKVFDKKQKMSVRNDKKETHIIERDKGQASKPDDEIQKGTEQK</sequence>
<dbReference type="Gene3D" id="1.10.1740.10">
    <property type="match status" value="1"/>
</dbReference>
<dbReference type="GO" id="GO:0003700">
    <property type="term" value="F:DNA-binding transcription factor activity"/>
    <property type="evidence" value="ECO:0007669"/>
    <property type="project" value="InterPro"/>
</dbReference>
<dbReference type="SUPFAM" id="SSF88946">
    <property type="entry name" value="Sigma2 domain of RNA polymerase sigma factors"/>
    <property type="match status" value="1"/>
</dbReference>
<dbReference type="AlphaFoldDB" id="A0A6L5YGG2"/>
<name>A0A6L5YGG2_9FIRM</name>
<organism evidence="2 3">
    <name type="scientific">Waltera intestinalis</name>
    <dbReference type="NCBI Taxonomy" id="2606635"/>
    <lineage>
        <taxon>Bacteria</taxon>
        <taxon>Bacillati</taxon>
        <taxon>Bacillota</taxon>
        <taxon>Clostridia</taxon>
        <taxon>Lachnospirales</taxon>
        <taxon>Lachnospiraceae</taxon>
        <taxon>Waltera</taxon>
    </lineage>
</organism>
<reference evidence="2 3" key="1">
    <citation type="submission" date="2019-08" db="EMBL/GenBank/DDBJ databases">
        <title>In-depth cultivation of the pig gut microbiome towards novel bacterial diversity and tailored functional studies.</title>
        <authorList>
            <person name="Wylensek D."/>
            <person name="Hitch T.C.A."/>
            <person name="Clavel T."/>
        </authorList>
    </citation>
    <scope>NUCLEOTIDE SEQUENCE [LARGE SCALE GENOMIC DNA]</scope>
    <source>
        <strain evidence="2 3">WCA3-601-WT-6H</strain>
    </source>
</reference>
<dbReference type="GO" id="GO:0006352">
    <property type="term" value="P:DNA-templated transcription initiation"/>
    <property type="evidence" value="ECO:0007669"/>
    <property type="project" value="InterPro"/>
</dbReference>
<proteinExistence type="predicted"/>
<keyword evidence="3" id="KW-1185">Reference proteome</keyword>
<evidence type="ECO:0000256" key="1">
    <source>
        <dbReference type="SAM" id="MobiDB-lite"/>
    </source>
</evidence>
<dbReference type="RefSeq" id="WP_154494845.1">
    <property type="nucleotide sequence ID" value="NZ_VUMU01000001.1"/>
</dbReference>
<gene>
    <name evidence="2" type="ORF">FYJ59_00610</name>
</gene>
<comment type="caution">
    <text evidence="2">The sequence shown here is derived from an EMBL/GenBank/DDBJ whole genome shotgun (WGS) entry which is preliminary data.</text>
</comment>
<dbReference type="InterPro" id="IPR013325">
    <property type="entry name" value="RNA_pol_sigma_r2"/>
</dbReference>
<evidence type="ECO:0000313" key="2">
    <source>
        <dbReference type="EMBL" id="MST56762.1"/>
    </source>
</evidence>
<feature type="region of interest" description="Disordered" evidence="1">
    <location>
        <begin position="176"/>
        <end position="210"/>
    </location>
</feature>
<protein>
    <submittedName>
        <fullName evidence="2">Sigma-70 family RNA polymerase sigma factor</fullName>
    </submittedName>
</protein>
<accession>A0A6L5YGG2</accession>
<evidence type="ECO:0000313" key="3">
    <source>
        <dbReference type="Proteomes" id="UP000476055"/>
    </source>
</evidence>
<dbReference type="EMBL" id="VUMU01000001">
    <property type="protein sequence ID" value="MST56762.1"/>
    <property type="molecule type" value="Genomic_DNA"/>
</dbReference>
<dbReference type="Proteomes" id="UP000476055">
    <property type="component" value="Unassembled WGS sequence"/>
</dbReference>